<accession>A0ABV6C1W1</accession>
<feature type="region of interest" description="Disordered" evidence="7">
    <location>
        <begin position="124"/>
        <end position="152"/>
    </location>
</feature>
<evidence type="ECO:0000313" key="9">
    <source>
        <dbReference type="Proteomes" id="UP001589788"/>
    </source>
</evidence>
<comment type="function">
    <text evidence="4 6">This protein is one of the early assembly proteins of the 50S ribosomal subunit, although it is not seen to bind rRNA by itself. It is important during the early stages of 50S assembly.</text>
</comment>
<dbReference type="HAMAP" id="MF_01366">
    <property type="entry name" value="Ribosomal_uL13"/>
    <property type="match status" value="1"/>
</dbReference>
<evidence type="ECO:0000256" key="2">
    <source>
        <dbReference type="ARBA" id="ARBA00022980"/>
    </source>
</evidence>
<dbReference type="Gene3D" id="3.90.1180.10">
    <property type="entry name" value="Ribosomal protein L13"/>
    <property type="match status" value="1"/>
</dbReference>
<dbReference type="CDD" id="cd00392">
    <property type="entry name" value="Ribosomal_L13"/>
    <property type="match status" value="1"/>
</dbReference>
<evidence type="ECO:0000256" key="5">
    <source>
        <dbReference type="RuleBase" id="RU003877"/>
    </source>
</evidence>
<gene>
    <name evidence="4 6 8" type="primary">rplM</name>
    <name evidence="8" type="ORF">ACFFRE_05845</name>
</gene>
<comment type="similarity">
    <text evidence="1 4 5">Belongs to the universal ribosomal protein uL13 family.</text>
</comment>
<dbReference type="InterPro" id="IPR023563">
    <property type="entry name" value="Ribosomal_uL13_CS"/>
</dbReference>
<evidence type="ECO:0000256" key="1">
    <source>
        <dbReference type="ARBA" id="ARBA00006227"/>
    </source>
</evidence>
<dbReference type="GO" id="GO:0005840">
    <property type="term" value="C:ribosome"/>
    <property type="evidence" value="ECO:0007669"/>
    <property type="project" value="UniProtKB-KW"/>
</dbReference>
<organism evidence="8 9">
    <name type="scientific">Aciditerrimonas ferrireducens</name>
    <dbReference type="NCBI Taxonomy" id="667306"/>
    <lineage>
        <taxon>Bacteria</taxon>
        <taxon>Bacillati</taxon>
        <taxon>Actinomycetota</taxon>
        <taxon>Acidimicrobiia</taxon>
        <taxon>Acidimicrobiales</taxon>
        <taxon>Acidimicrobiaceae</taxon>
        <taxon>Aciditerrimonas</taxon>
    </lineage>
</organism>
<dbReference type="NCBIfam" id="TIGR01066">
    <property type="entry name" value="rplM_bact"/>
    <property type="match status" value="1"/>
</dbReference>
<dbReference type="PIRSF" id="PIRSF002181">
    <property type="entry name" value="Ribosomal_L13"/>
    <property type="match status" value="1"/>
</dbReference>
<keyword evidence="3 4" id="KW-0687">Ribonucleoprotein</keyword>
<protein>
    <recommendedName>
        <fullName evidence="4">Large ribosomal subunit protein uL13</fullName>
    </recommendedName>
</protein>
<dbReference type="Pfam" id="PF00572">
    <property type="entry name" value="Ribosomal_L13"/>
    <property type="match status" value="1"/>
</dbReference>
<dbReference type="InterPro" id="IPR005823">
    <property type="entry name" value="Ribosomal_uL13_bac-type"/>
</dbReference>
<evidence type="ECO:0000256" key="7">
    <source>
        <dbReference type="SAM" id="MobiDB-lite"/>
    </source>
</evidence>
<comment type="caution">
    <text evidence="8">The sequence shown here is derived from an EMBL/GenBank/DDBJ whole genome shotgun (WGS) entry which is preliminary data.</text>
</comment>
<dbReference type="InterPro" id="IPR036899">
    <property type="entry name" value="Ribosomal_uL13_sf"/>
</dbReference>
<evidence type="ECO:0000313" key="8">
    <source>
        <dbReference type="EMBL" id="MFC0081666.1"/>
    </source>
</evidence>
<evidence type="ECO:0000256" key="3">
    <source>
        <dbReference type="ARBA" id="ARBA00023274"/>
    </source>
</evidence>
<dbReference type="SUPFAM" id="SSF52161">
    <property type="entry name" value="Ribosomal protein L13"/>
    <property type="match status" value="1"/>
</dbReference>
<sequence>MRTFSPKPQDVTRNWWVVDADGLVLGRLAAEVASRLRGKHKPTFAPHVDMGDHVVVVNADKVVLTAGKAAQKMVYRHSGYPGGLKAERVSDQLVTRPEEVVRRAVRGMLPKNRLGRQQLGKLKVYAGPDHPHQAQQPAPLVLPQARRDRAAS</sequence>
<name>A0ABV6C1W1_9ACTN</name>
<dbReference type="PROSITE" id="PS00783">
    <property type="entry name" value="RIBOSOMAL_L13"/>
    <property type="match status" value="1"/>
</dbReference>
<keyword evidence="2 4" id="KW-0689">Ribosomal protein</keyword>
<dbReference type="PANTHER" id="PTHR11545">
    <property type="entry name" value="RIBOSOMAL PROTEIN L13"/>
    <property type="match status" value="1"/>
</dbReference>
<dbReference type="InterPro" id="IPR005822">
    <property type="entry name" value="Ribosomal_uL13"/>
</dbReference>
<feature type="compositionally biased region" description="Low complexity" evidence="7">
    <location>
        <begin position="133"/>
        <end position="144"/>
    </location>
</feature>
<evidence type="ECO:0000256" key="4">
    <source>
        <dbReference type="HAMAP-Rule" id="MF_01366"/>
    </source>
</evidence>
<dbReference type="EMBL" id="JBHLYQ010000041">
    <property type="protein sequence ID" value="MFC0081666.1"/>
    <property type="molecule type" value="Genomic_DNA"/>
</dbReference>
<dbReference type="PANTHER" id="PTHR11545:SF2">
    <property type="entry name" value="LARGE RIBOSOMAL SUBUNIT PROTEIN UL13M"/>
    <property type="match status" value="1"/>
</dbReference>
<reference evidence="8 9" key="1">
    <citation type="submission" date="2024-09" db="EMBL/GenBank/DDBJ databases">
        <authorList>
            <person name="Sun Q."/>
            <person name="Mori K."/>
        </authorList>
    </citation>
    <scope>NUCLEOTIDE SEQUENCE [LARGE SCALE GENOMIC DNA]</scope>
    <source>
        <strain evidence="8 9">JCM 15389</strain>
    </source>
</reference>
<keyword evidence="9" id="KW-1185">Reference proteome</keyword>
<comment type="subunit">
    <text evidence="4">Part of the 50S ribosomal subunit.</text>
</comment>
<proteinExistence type="inferred from homology"/>
<dbReference type="RefSeq" id="WP_248105138.1">
    <property type="nucleotide sequence ID" value="NZ_JAKHEX010000001.1"/>
</dbReference>
<evidence type="ECO:0000256" key="6">
    <source>
        <dbReference type="RuleBase" id="RU003878"/>
    </source>
</evidence>
<dbReference type="Proteomes" id="UP001589788">
    <property type="component" value="Unassembled WGS sequence"/>
</dbReference>